<dbReference type="Pfam" id="PF10933">
    <property type="entry name" value="DUF2827"/>
    <property type="match status" value="1"/>
</dbReference>
<sequence>MQKKINIGITFFWGDSYQHIWSNGAGQNMFFLKLCLEQIEFVNEVYFVYWGNELTSLPSQFQGFNVKYYEYHEVLNKTDLLIEGTLALEPAIGRAFRAQGARIISYRMGNDFIMDMEKFVHAEQGGRAFNGTRYDAVWIAPHLMKTNKPYVEIITRAPVYEVPHLWSPLFIDTKIKELSLEGIFGYNPIDPEQRRVAVMEPNISVLKNCMTPILIAEEVYRRNKNLLKHVYLCGTVDKKNVHAFYNFIGFTDLVRQNIMSVEARFMTPEFLGKYTDIVLAFQWECGLNYLYYEALYGGYPLVHNSEYLKKENIGFYYDQFDAYAGADALINAIYAYDKEKDYHELHNRKYLGMLSPFHENNIANYEMLIKALF</sequence>
<dbReference type="EMBL" id="CACRUX010000018">
    <property type="protein sequence ID" value="VYT83125.1"/>
    <property type="molecule type" value="Genomic_DNA"/>
</dbReference>
<accession>A0A6N2ZUC0</accession>
<name>A0A6N2ZUC0_9FIRM</name>
<proteinExistence type="predicted"/>
<gene>
    <name evidence="1" type="ORF">VRLFYP33_00558</name>
</gene>
<dbReference type="RefSeq" id="WP_156704225.1">
    <property type="nucleotide sequence ID" value="NZ_CACRUX010000018.1"/>
</dbReference>
<reference evidence="1" key="1">
    <citation type="submission" date="2019-11" db="EMBL/GenBank/DDBJ databases">
        <authorList>
            <person name="Feng L."/>
        </authorList>
    </citation>
    <scope>NUCLEOTIDE SEQUENCE</scope>
    <source>
        <strain evidence="1">VrattiLFYP33</strain>
    </source>
</reference>
<protein>
    <recommendedName>
        <fullName evidence="2">DUF2827 domain-containing protein</fullName>
    </recommendedName>
</protein>
<evidence type="ECO:0000313" key="1">
    <source>
        <dbReference type="EMBL" id="VYT83125.1"/>
    </source>
</evidence>
<dbReference type="InterPro" id="IPR021234">
    <property type="entry name" value="DUF2827"/>
</dbReference>
<dbReference type="AlphaFoldDB" id="A0A6N2ZUC0"/>
<organism evidence="1">
    <name type="scientific">Veillonella ratti</name>
    <dbReference type="NCBI Taxonomy" id="103892"/>
    <lineage>
        <taxon>Bacteria</taxon>
        <taxon>Bacillati</taxon>
        <taxon>Bacillota</taxon>
        <taxon>Negativicutes</taxon>
        <taxon>Veillonellales</taxon>
        <taxon>Veillonellaceae</taxon>
        <taxon>Veillonella</taxon>
    </lineage>
</organism>
<evidence type="ECO:0008006" key="2">
    <source>
        <dbReference type="Google" id="ProtNLM"/>
    </source>
</evidence>